<evidence type="ECO:0000256" key="1">
    <source>
        <dbReference type="ARBA" id="ARBA00022723"/>
    </source>
</evidence>
<evidence type="ECO:0000256" key="3">
    <source>
        <dbReference type="ARBA" id="ARBA00022833"/>
    </source>
</evidence>
<dbReference type="EMBL" id="OX465078">
    <property type="protein sequence ID" value="CAI9272972.1"/>
    <property type="molecule type" value="Genomic_DNA"/>
</dbReference>
<feature type="compositionally biased region" description="Acidic residues" evidence="4">
    <location>
        <begin position="345"/>
        <end position="354"/>
    </location>
</feature>
<evidence type="ECO:0000313" key="7">
    <source>
        <dbReference type="EMBL" id="CAI9272972.1"/>
    </source>
</evidence>
<keyword evidence="3" id="KW-0862">Zinc</keyword>
<feature type="region of interest" description="Disordered" evidence="4">
    <location>
        <begin position="79"/>
        <end position="120"/>
    </location>
</feature>
<keyword evidence="2" id="KW-0863">Zinc-finger</keyword>
<dbReference type="PROSITE" id="PS51292">
    <property type="entry name" value="ZF_RING_CH"/>
    <property type="match status" value="1"/>
</dbReference>
<dbReference type="InterPro" id="IPR013083">
    <property type="entry name" value="Znf_RING/FYVE/PHD"/>
</dbReference>
<organism evidence="7 8">
    <name type="scientific">Lactuca saligna</name>
    <name type="common">Willowleaf lettuce</name>
    <dbReference type="NCBI Taxonomy" id="75948"/>
    <lineage>
        <taxon>Eukaryota</taxon>
        <taxon>Viridiplantae</taxon>
        <taxon>Streptophyta</taxon>
        <taxon>Embryophyta</taxon>
        <taxon>Tracheophyta</taxon>
        <taxon>Spermatophyta</taxon>
        <taxon>Magnoliopsida</taxon>
        <taxon>eudicotyledons</taxon>
        <taxon>Gunneridae</taxon>
        <taxon>Pentapetalae</taxon>
        <taxon>asterids</taxon>
        <taxon>campanulids</taxon>
        <taxon>Asterales</taxon>
        <taxon>Asteraceae</taxon>
        <taxon>Cichorioideae</taxon>
        <taxon>Cichorieae</taxon>
        <taxon>Lactucinae</taxon>
        <taxon>Lactuca</taxon>
    </lineage>
</organism>
<dbReference type="Pfam" id="PF12906">
    <property type="entry name" value="RINGv"/>
    <property type="match status" value="1"/>
</dbReference>
<keyword evidence="8" id="KW-1185">Reference proteome</keyword>
<dbReference type="SUPFAM" id="SSF57850">
    <property type="entry name" value="RING/U-box"/>
    <property type="match status" value="1"/>
</dbReference>
<name>A0AA35YFH5_LACSI</name>
<keyword evidence="5" id="KW-0812">Transmembrane</keyword>
<dbReference type="AlphaFoldDB" id="A0AA35YFH5"/>
<protein>
    <recommendedName>
        <fullName evidence="6">RING-CH-type domain-containing protein</fullName>
    </recommendedName>
</protein>
<feature type="region of interest" description="Disordered" evidence="4">
    <location>
        <begin position="581"/>
        <end position="615"/>
    </location>
</feature>
<dbReference type="Proteomes" id="UP001177003">
    <property type="component" value="Chromosome 2"/>
</dbReference>
<feature type="compositionally biased region" description="Polar residues" evidence="4">
    <location>
        <begin position="13"/>
        <end position="22"/>
    </location>
</feature>
<sequence>MYIRSDGVASGETMVNDSTGRNTARGYGKGNAGKRKRYKCHSPHQFYISLHFHAITSLHHQALHSSLLPPSSFTHPIPHNSISSISGYRKPISNSSTKPQKSNTMSASDVHDSSSSPTQQVIIPIHKVEEDISEENIEAQNGKQWRKQNLFLEIPSRTLQPSSSSSGEFVLIKMPPTPTPTPKKVNFNLTPNSSGPLGSPTTHASRTKSSKKNLLTKLSFKNKNNTVSDTEKAVVSTVQSPPSFSRSWSFTKIFTPRGKRTTSSLPVTPVGHSEGPPVLECSTGALNLETKVQKHMSRSRSAPNLDKDVCIKRMDSFFRVIPSTPRLKDADPTTPTPTPTGINPDDNEGDGGENIPEEEAVCRICMVELREGGETLKMECSCKGELALAHQECAVKWFSIKGNKTCDVCHQDVRNLSVTLLRIQSTARNRNVSSASRANHMEINGYGDLYRVWQEVPILVIVSMLAYFCFLEQLLVGRLGTGAIALSLPFSCVLGLLSSMTASTMVTRRFVWLYASIQFSFVVLFAHIFYNVINIQPVLSILLATFAGCGVVMCGSSIFVEVLRIRRRWINARLSRQNDSRAVLDPEAPQQASSSSNGDVLHHSEIGNREASGGI</sequence>
<evidence type="ECO:0000313" key="8">
    <source>
        <dbReference type="Proteomes" id="UP001177003"/>
    </source>
</evidence>
<feature type="transmembrane region" description="Helical" evidence="5">
    <location>
        <begin position="511"/>
        <end position="533"/>
    </location>
</feature>
<gene>
    <name evidence="7" type="ORF">LSALG_LOCUS13147</name>
</gene>
<proteinExistence type="predicted"/>
<evidence type="ECO:0000256" key="2">
    <source>
        <dbReference type="ARBA" id="ARBA00022771"/>
    </source>
</evidence>
<dbReference type="PANTHER" id="PTHR46158:SF1">
    <property type="entry name" value="RING_U-BOX SUPERFAMILY PROTEIN"/>
    <property type="match status" value="1"/>
</dbReference>
<keyword evidence="5" id="KW-0472">Membrane</keyword>
<evidence type="ECO:0000259" key="6">
    <source>
        <dbReference type="PROSITE" id="PS51292"/>
    </source>
</evidence>
<feature type="region of interest" description="Disordered" evidence="4">
    <location>
        <begin position="1"/>
        <end position="37"/>
    </location>
</feature>
<feature type="region of interest" description="Disordered" evidence="4">
    <location>
        <begin position="259"/>
        <end position="278"/>
    </location>
</feature>
<feature type="compositionally biased region" description="Polar residues" evidence="4">
    <location>
        <begin position="92"/>
        <end position="105"/>
    </location>
</feature>
<feature type="transmembrane region" description="Helical" evidence="5">
    <location>
        <begin position="482"/>
        <end position="499"/>
    </location>
</feature>
<feature type="compositionally biased region" description="Polar residues" evidence="4">
    <location>
        <begin position="189"/>
        <end position="204"/>
    </location>
</feature>
<feature type="domain" description="RING-CH-type" evidence="6">
    <location>
        <begin position="354"/>
        <end position="416"/>
    </location>
</feature>
<dbReference type="PANTHER" id="PTHR46158">
    <property type="entry name" value="OS02G0165000 PROTEIN"/>
    <property type="match status" value="1"/>
</dbReference>
<dbReference type="GO" id="GO:0008270">
    <property type="term" value="F:zinc ion binding"/>
    <property type="evidence" value="ECO:0007669"/>
    <property type="project" value="UniProtKB-KW"/>
</dbReference>
<dbReference type="InterPro" id="IPR011016">
    <property type="entry name" value="Znf_RING-CH"/>
</dbReference>
<dbReference type="Gene3D" id="3.30.40.10">
    <property type="entry name" value="Zinc/RING finger domain, C3HC4 (zinc finger)"/>
    <property type="match status" value="1"/>
</dbReference>
<evidence type="ECO:0000256" key="4">
    <source>
        <dbReference type="SAM" id="MobiDB-lite"/>
    </source>
</evidence>
<accession>A0AA35YFH5</accession>
<dbReference type="SMART" id="SM00744">
    <property type="entry name" value="RINGv"/>
    <property type="match status" value="1"/>
</dbReference>
<keyword evidence="5" id="KW-1133">Transmembrane helix</keyword>
<dbReference type="CDD" id="cd16495">
    <property type="entry name" value="RING_CH-C4HC3_MARCH"/>
    <property type="match status" value="1"/>
</dbReference>
<keyword evidence="1" id="KW-0479">Metal-binding</keyword>
<reference evidence="7" key="1">
    <citation type="submission" date="2023-04" db="EMBL/GenBank/DDBJ databases">
        <authorList>
            <person name="Vijverberg K."/>
            <person name="Xiong W."/>
            <person name="Schranz E."/>
        </authorList>
    </citation>
    <scope>NUCLEOTIDE SEQUENCE</scope>
</reference>
<feature type="region of interest" description="Disordered" evidence="4">
    <location>
        <begin position="324"/>
        <end position="354"/>
    </location>
</feature>
<feature type="transmembrane region" description="Helical" evidence="5">
    <location>
        <begin position="539"/>
        <end position="563"/>
    </location>
</feature>
<evidence type="ECO:0000256" key="5">
    <source>
        <dbReference type="SAM" id="Phobius"/>
    </source>
</evidence>
<feature type="region of interest" description="Disordered" evidence="4">
    <location>
        <begin position="189"/>
        <end position="212"/>
    </location>
</feature>